<evidence type="ECO:0000256" key="2">
    <source>
        <dbReference type="SAM" id="MobiDB-lite"/>
    </source>
</evidence>
<organism evidence="4 5">
    <name type="scientific">Bacillus smithii 7_3_47FAA</name>
    <dbReference type="NCBI Taxonomy" id="665952"/>
    <lineage>
        <taxon>Bacteria</taxon>
        <taxon>Bacillati</taxon>
        <taxon>Bacillota</taxon>
        <taxon>Bacilli</taxon>
        <taxon>Bacillales</taxon>
        <taxon>Bacillaceae</taxon>
        <taxon>Bacillus</taxon>
    </lineage>
</organism>
<protein>
    <recommendedName>
        <fullName evidence="6">Swarming motility protein SwrB</fullName>
    </recommendedName>
</protein>
<comment type="caution">
    <text evidence="4">The sequence shown here is derived from an EMBL/GenBank/DDBJ whole genome shotgun (WGS) entry which is preliminary data.</text>
</comment>
<feature type="region of interest" description="Disordered" evidence="2">
    <location>
        <begin position="75"/>
        <end position="100"/>
    </location>
</feature>
<feature type="compositionally biased region" description="Basic and acidic residues" evidence="2">
    <location>
        <begin position="82"/>
        <end position="95"/>
    </location>
</feature>
<keyword evidence="3" id="KW-0472">Membrane</keyword>
<evidence type="ECO:0000313" key="4">
    <source>
        <dbReference type="EMBL" id="EHL76910.1"/>
    </source>
</evidence>
<dbReference type="Proteomes" id="UP000011747">
    <property type="component" value="Unassembled WGS sequence"/>
</dbReference>
<evidence type="ECO:0000256" key="3">
    <source>
        <dbReference type="SAM" id="Phobius"/>
    </source>
</evidence>
<evidence type="ECO:0000313" key="5">
    <source>
        <dbReference type="Proteomes" id="UP000011747"/>
    </source>
</evidence>
<gene>
    <name evidence="4" type="ORF">HMPREF1015_00856</name>
</gene>
<feature type="coiled-coil region" evidence="1">
    <location>
        <begin position="35"/>
        <end position="73"/>
    </location>
</feature>
<keyword evidence="3" id="KW-1133">Transmembrane helix</keyword>
<dbReference type="EMBL" id="ACWF01000120">
    <property type="protein sequence ID" value="EHL76910.1"/>
    <property type="molecule type" value="Genomic_DNA"/>
</dbReference>
<proteinExistence type="predicted"/>
<keyword evidence="5" id="KW-1185">Reference proteome</keyword>
<evidence type="ECO:0008006" key="6">
    <source>
        <dbReference type="Google" id="ProtNLM"/>
    </source>
</evidence>
<sequence>MVSTFLFFISIIFNVITLFAVVLLYMRQNRLFGLKEEQEKMIQDTEEMLSTYLLQMKDENEAFLKKISSIEAKQPHHKHKKESVEIQSKQDERKWTQSKQPIVSKKEALKKYQQEPSVVGPKESKTEMDIVDWTEDDLYENVLFLQKKGLTIEEIAHKLNKGTTEIQLLLKFRANGQ</sequence>
<accession>G9QMT9</accession>
<name>G9QMT9_9BACI</name>
<dbReference type="HOGENOM" id="CLU_116152_0_0_9"/>
<dbReference type="PATRIC" id="fig|665952.3.peg.2419"/>
<feature type="transmembrane region" description="Helical" evidence="3">
    <location>
        <begin position="6"/>
        <end position="26"/>
    </location>
</feature>
<keyword evidence="3" id="KW-0812">Transmembrane</keyword>
<dbReference type="AlphaFoldDB" id="G9QMT9"/>
<reference evidence="4 5" key="1">
    <citation type="submission" date="2011-09" db="EMBL/GenBank/DDBJ databases">
        <title>The Genome Sequence of Bacillus smithii 7_3_47FAA.</title>
        <authorList>
            <consortium name="The Broad Institute Genome Sequencing Platform"/>
            <person name="Earl A."/>
            <person name="Ward D."/>
            <person name="Feldgarden M."/>
            <person name="Gevers D."/>
            <person name="Daigneault M."/>
            <person name="Strauss J."/>
            <person name="Allen-Vercoe E."/>
            <person name="Young S.K."/>
            <person name="Zeng Q."/>
            <person name="Gargeya S."/>
            <person name="Fitzgerald M."/>
            <person name="Haas B."/>
            <person name="Abouelleil A."/>
            <person name="Alvarado L."/>
            <person name="Arachchi H.M."/>
            <person name="Berlin A."/>
            <person name="Brown A."/>
            <person name="Chapman S.B."/>
            <person name="Chen Z."/>
            <person name="Dunbar C."/>
            <person name="Freedman E."/>
            <person name="Gearin G."/>
            <person name="Goldberg J."/>
            <person name="Griggs A."/>
            <person name="Gujja S."/>
            <person name="Heiman D."/>
            <person name="Howarth C."/>
            <person name="Larson L."/>
            <person name="Lui A."/>
            <person name="MacDonald P.J.P."/>
            <person name="Montmayeur A."/>
            <person name="Murphy C."/>
            <person name="Neiman D."/>
            <person name="Pearson M."/>
            <person name="Priest M."/>
            <person name="Roberts A."/>
            <person name="Saif S."/>
            <person name="Shea T."/>
            <person name="Shenoy N."/>
            <person name="Sisk P."/>
            <person name="Stolte C."/>
            <person name="Sykes S."/>
            <person name="Wortman J."/>
            <person name="Nusbaum C."/>
            <person name="Birren B."/>
        </authorList>
    </citation>
    <scope>NUCLEOTIDE SEQUENCE [LARGE SCALE GENOMIC DNA]</scope>
    <source>
        <strain evidence="4 5">7_3_47FAA</strain>
    </source>
</reference>
<keyword evidence="1" id="KW-0175">Coiled coil</keyword>
<evidence type="ECO:0000256" key="1">
    <source>
        <dbReference type="SAM" id="Coils"/>
    </source>
</evidence>